<evidence type="ECO:0000313" key="3">
    <source>
        <dbReference type="EMBL" id="MFC6083928.1"/>
    </source>
</evidence>
<dbReference type="PANTHER" id="PTHR43156">
    <property type="entry name" value="STAGE II SPORULATION PROTEIN E-RELATED"/>
    <property type="match status" value="1"/>
</dbReference>
<dbReference type="InterPro" id="IPR001932">
    <property type="entry name" value="PPM-type_phosphatase-like_dom"/>
</dbReference>
<feature type="domain" description="PPM-type phosphatase" evidence="2">
    <location>
        <begin position="191"/>
        <end position="407"/>
    </location>
</feature>
<dbReference type="Proteomes" id="UP001596137">
    <property type="component" value="Unassembled WGS sequence"/>
</dbReference>
<name>A0ABW1NM52_9ACTN</name>
<dbReference type="EC" id="3.1.3.16" evidence="3"/>
<evidence type="ECO:0000313" key="4">
    <source>
        <dbReference type="Proteomes" id="UP001596137"/>
    </source>
</evidence>
<evidence type="ECO:0000256" key="1">
    <source>
        <dbReference type="ARBA" id="ARBA00022801"/>
    </source>
</evidence>
<dbReference type="RefSeq" id="WP_380756438.1">
    <property type="nucleotide sequence ID" value="NZ_JBHSRF010000035.1"/>
</dbReference>
<evidence type="ECO:0000259" key="2">
    <source>
        <dbReference type="PROSITE" id="PS51746"/>
    </source>
</evidence>
<dbReference type="GO" id="GO:0004722">
    <property type="term" value="F:protein serine/threonine phosphatase activity"/>
    <property type="evidence" value="ECO:0007669"/>
    <property type="project" value="UniProtKB-EC"/>
</dbReference>
<dbReference type="PROSITE" id="PS51746">
    <property type="entry name" value="PPM_2"/>
    <property type="match status" value="1"/>
</dbReference>
<dbReference type="PANTHER" id="PTHR43156:SF2">
    <property type="entry name" value="STAGE II SPORULATION PROTEIN E"/>
    <property type="match status" value="1"/>
</dbReference>
<reference evidence="4" key="1">
    <citation type="journal article" date="2019" name="Int. J. Syst. Evol. Microbiol.">
        <title>The Global Catalogue of Microorganisms (GCM) 10K type strain sequencing project: providing services to taxonomists for standard genome sequencing and annotation.</title>
        <authorList>
            <consortium name="The Broad Institute Genomics Platform"/>
            <consortium name="The Broad Institute Genome Sequencing Center for Infectious Disease"/>
            <person name="Wu L."/>
            <person name="Ma J."/>
        </authorList>
    </citation>
    <scope>NUCLEOTIDE SEQUENCE [LARGE SCALE GENOMIC DNA]</scope>
    <source>
        <strain evidence="4">JCM 30346</strain>
    </source>
</reference>
<gene>
    <name evidence="3" type="ORF">ACFP1K_22360</name>
</gene>
<keyword evidence="4" id="KW-1185">Reference proteome</keyword>
<accession>A0ABW1NM52</accession>
<dbReference type="InterPro" id="IPR036457">
    <property type="entry name" value="PPM-type-like_dom_sf"/>
</dbReference>
<dbReference type="SMART" id="SM00331">
    <property type="entry name" value="PP2C_SIG"/>
    <property type="match status" value="1"/>
</dbReference>
<keyword evidence="1 3" id="KW-0378">Hydrolase</keyword>
<dbReference type="SUPFAM" id="SSF81606">
    <property type="entry name" value="PP2C-like"/>
    <property type="match status" value="1"/>
</dbReference>
<protein>
    <submittedName>
        <fullName evidence="3">PP2C family protein-serine/threonine phosphatase</fullName>
        <ecNumber evidence="3">3.1.3.16</ecNumber>
    </submittedName>
</protein>
<organism evidence="3 4">
    <name type="scientific">Sphaerisporangium aureirubrum</name>
    <dbReference type="NCBI Taxonomy" id="1544736"/>
    <lineage>
        <taxon>Bacteria</taxon>
        <taxon>Bacillati</taxon>
        <taxon>Actinomycetota</taxon>
        <taxon>Actinomycetes</taxon>
        <taxon>Streptosporangiales</taxon>
        <taxon>Streptosporangiaceae</taxon>
        <taxon>Sphaerisporangium</taxon>
    </lineage>
</organism>
<proteinExistence type="predicted"/>
<dbReference type="Gene3D" id="3.60.40.10">
    <property type="entry name" value="PPM-type phosphatase domain"/>
    <property type="match status" value="1"/>
</dbReference>
<comment type="caution">
    <text evidence="3">The sequence shown here is derived from an EMBL/GenBank/DDBJ whole genome shotgun (WGS) entry which is preliminary data.</text>
</comment>
<dbReference type="EMBL" id="JBHSRF010000035">
    <property type="protein sequence ID" value="MFC6083928.1"/>
    <property type="molecule type" value="Genomic_DNA"/>
</dbReference>
<sequence>MIDGCGWSHAGGGVVGAGTARMLAGLLEAGHAAGLEQVPSLAGEHAAEAGIHDVRVYLVDLQQDVLRLLAAPELAGEGDPFELRIETTSAGRAFQEARILALPGAGGRPHQWWVPLLDGTERLGVLRVTAWDAAEPAEEELRALASLVGLLLVSKRARSDAYAQLVRTRPMHVAAEMQWNLMPPLTFADEHLAISAMLEPAYEIGGDTFDYAVTDQHANLAIFDAMGHDASAGLTASLAMAACRNNRRRGVDLIETSEAIERVLIEQFGQATRFVTAILADLDISTGTLNWVNRGHHPPVVIRGGRWTTPLRCPPAHPMGLDLGLPVTLCHDRLEPGDRVLFYTDGITEARDPTGREFGLDRFVDFVIRHTADCLPISETLRRLIHNILEYHGGHLQDDATVLLAEWHGPSHGP</sequence>
<dbReference type="InterPro" id="IPR052016">
    <property type="entry name" value="Bact_Sigma-Reg"/>
</dbReference>
<dbReference type="Pfam" id="PF07228">
    <property type="entry name" value="SpoIIE"/>
    <property type="match status" value="1"/>
</dbReference>